<dbReference type="GO" id="GO:0003677">
    <property type="term" value="F:DNA binding"/>
    <property type="evidence" value="ECO:0007669"/>
    <property type="project" value="UniProtKB-KW"/>
</dbReference>
<gene>
    <name evidence="7" type="ORF">ACHAWO_004957</name>
</gene>
<dbReference type="GO" id="GO:0016987">
    <property type="term" value="F:sigma factor activity"/>
    <property type="evidence" value="ECO:0007669"/>
    <property type="project" value="UniProtKB-KW"/>
</dbReference>
<dbReference type="SUPFAM" id="SSF88659">
    <property type="entry name" value="Sigma3 and sigma4 domains of RNA polymerase sigma factors"/>
    <property type="match status" value="1"/>
</dbReference>
<name>A0ABD3MSV5_9STRA</name>
<dbReference type="InterPro" id="IPR013324">
    <property type="entry name" value="RNA_pol_sigma_r3/r4-like"/>
</dbReference>
<comment type="similarity">
    <text evidence="1">Belongs to the sigma-70 factor family.</text>
</comment>
<evidence type="ECO:0000256" key="4">
    <source>
        <dbReference type="ARBA" id="ARBA00023125"/>
    </source>
</evidence>
<keyword evidence="2" id="KW-0805">Transcription regulation</keyword>
<dbReference type="PANTHER" id="PTHR30603">
    <property type="entry name" value="RNA POLYMERASE SIGMA FACTOR RPO"/>
    <property type="match status" value="1"/>
</dbReference>
<accession>A0ABD3MSV5</accession>
<dbReference type="NCBIfam" id="TIGR02937">
    <property type="entry name" value="sigma70-ECF"/>
    <property type="match status" value="1"/>
</dbReference>
<keyword evidence="8" id="KW-1185">Reference proteome</keyword>
<organism evidence="7 8">
    <name type="scientific">Cyclotella atomus</name>
    <dbReference type="NCBI Taxonomy" id="382360"/>
    <lineage>
        <taxon>Eukaryota</taxon>
        <taxon>Sar</taxon>
        <taxon>Stramenopiles</taxon>
        <taxon>Ochrophyta</taxon>
        <taxon>Bacillariophyta</taxon>
        <taxon>Coscinodiscophyceae</taxon>
        <taxon>Thalassiosirophycidae</taxon>
        <taxon>Stephanodiscales</taxon>
        <taxon>Stephanodiscaceae</taxon>
        <taxon>Cyclotella</taxon>
    </lineage>
</organism>
<dbReference type="InterPro" id="IPR000943">
    <property type="entry name" value="RNA_pol_sigma70"/>
</dbReference>
<dbReference type="SUPFAM" id="SSF88946">
    <property type="entry name" value="Sigma2 domain of RNA polymerase sigma factors"/>
    <property type="match status" value="1"/>
</dbReference>
<dbReference type="InterPro" id="IPR007627">
    <property type="entry name" value="RNA_pol_sigma70_r2"/>
</dbReference>
<evidence type="ECO:0000256" key="5">
    <source>
        <dbReference type="ARBA" id="ARBA00023163"/>
    </source>
</evidence>
<evidence type="ECO:0000256" key="3">
    <source>
        <dbReference type="ARBA" id="ARBA00023082"/>
    </source>
</evidence>
<keyword evidence="5" id="KW-0804">Transcription</keyword>
<evidence type="ECO:0000256" key="1">
    <source>
        <dbReference type="ARBA" id="ARBA00007788"/>
    </source>
</evidence>
<evidence type="ECO:0000313" key="8">
    <source>
        <dbReference type="Proteomes" id="UP001530400"/>
    </source>
</evidence>
<dbReference type="AlphaFoldDB" id="A0ABD3MSV5"/>
<sequence length="473" mass="52698">MALPQHIQNALQQPYKRQTMLAFVSLLVVPSSALSVAAPSRSTPLYQPRLVSDLRSESLSSRRNALLSSIAPSLDNEAWLAALFEEEVSTGARGARFEESLSDQIIRVSVKDATKPGSLVQEVQDAKGADIDPETVLKMEAQKRRSSSDGLVTASSKYTAGRVNPLTKEYEYTLAAAIQSGVRVHKLKAEYESTNSRPLSKKKWAALAGMDSSQLRRTIADYRSAKQELVSSNMGLVHAISRDFQHRPQYKDLTLDELIQEGSLGLIRAAELFDPARNLRFSTYATIWIKGAIQNQRIGQFVILPNQENKRWGEIRAAMRDLEKEGMKSDKITTKVIADRLGIDEKKVDANIKSMTSVSKVLSLDYKYNSRSRSGESDGEESNEAFLLEADLAETTHMRADLISALVANLSEREIQLIRLVYGLDGKEHKINAAARIMGMNKETCRLLHKTVLNKLKQAKEMESLQEYLLTVA</sequence>
<dbReference type="InterPro" id="IPR014284">
    <property type="entry name" value="RNA_pol_sigma-70_dom"/>
</dbReference>
<keyword evidence="4" id="KW-0238">DNA-binding</keyword>
<evidence type="ECO:0000259" key="6">
    <source>
        <dbReference type="PROSITE" id="PS00715"/>
    </source>
</evidence>
<comment type="caution">
    <text evidence="7">The sequence shown here is derived from an EMBL/GenBank/DDBJ whole genome shotgun (WGS) entry which is preliminary data.</text>
</comment>
<dbReference type="PRINTS" id="PR00046">
    <property type="entry name" value="SIGMA70FCT"/>
</dbReference>
<dbReference type="Gene3D" id="1.20.120.1810">
    <property type="match status" value="1"/>
</dbReference>
<evidence type="ECO:0000256" key="2">
    <source>
        <dbReference type="ARBA" id="ARBA00023015"/>
    </source>
</evidence>
<evidence type="ECO:0000313" key="7">
    <source>
        <dbReference type="EMBL" id="KAL3766983.1"/>
    </source>
</evidence>
<keyword evidence="3" id="KW-0731">Sigma factor</keyword>
<dbReference type="InterPro" id="IPR050239">
    <property type="entry name" value="Sigma-70_RNA_pol_init_factors"/>
</dbReference>
<dbReference type="PROSITE" id="PS00715">
    <property type="entry name" value="SIGMA70_1"/>
    <property type="match status" value="1"/>
</dbReference>
<dbReference type="PANTHER" id="PTHR30603:SF47">
    <property type="entry name" value="RNA POLYMERASE SIGMA FACTOR SIGD, CHLOROPLASTIC"/>
    <property type="match status" value="1"/>
</dbReference>
<feature type="domain" description="RNA polymerase sigma-70" evidence="6">
    <location>
        <begin position="257"/>
        <end position="270"/>
    </location>
</feature>
<dbReference type="InterPro" id="IPR013325">
    <property type="entry name" value="RNA_pol_sigma_r2"/>
</dbReference>
<dbReference type="Gene3D" id="1.20.140.160">
    <property type="match status" value="1"/>
</dbReference>
<reference evidence="7 8" key="1">
    <citation type="submission" date="2024-10" db="EMBL/GenBank/DDBJ databases">
        <title>Updated reference genomes for cyclostephanoid diatoms.</title>
        <authorList>
            <person name="Roberts W.R."/>
            <person name="Alverson A.J."/>
        </authorList>
    </citation>
    <scope>NUCLEOTIDE SEQUENCE [LARGE SCALE GENOMIC DNA]</scope>
    <source>
        <strain evidence="7 8">AJA010-31</strain>
    </source>
</reference>
<proteinExistence type="inferred from homology"/>
<protein>
    <recommendedName>
        <fullName evidence="6">RNA polymerase sigma-70 domain-containing protein</fullName>
    </recommendedName>
</protein>
<dbReference type="Proteomes" id="UP001530400">
    <property type="component" value="Unassembled WGS sequence"/>
</dbReference>
<dbReference type="Pfam" id="PF04542">
    <property type="entry name" value="Sigma70_r2"/>
    <property type="match status" value="1"/>
</dbReference>
<dbReference type="EMBL" id="JALLPJ020001375">
    <property type="protein sequence ID" value="KAL3766983.1"/>
    <property type="molecule type" value="Genomic_DNA"/>
</dbReference>